<dbReference type="EMBL" id="CP014168">
    <property type="protein sequence ID" value="AOH85649.1"/>
    <property type="molecule type" value="Genomic_DNA"/>
</dbReference>
<keyword evidence="3" id="KW-0238">DNA-binding</keyword>
<evidence type="ECO:0000256" key="4">
    <source>
        <dbReference type="ARBA" id="ARBA00023163"/>
    </source>
</evidence>
<protein>
    <submittedName>
        <fullName evidence="6">LysR family transcriptional regulator</fullName>
    </submittedName>
</protein>
<dbReference type="GO" id="GO:0043565">
    <property type="term" value="F:sequence-specific DNA binding"/>
    <property type="evidence" value="ECO:0007669"/>
    <property type="project" value="TreeGrafter"/>
</dbReference>
<accession>A0A1B3ZE01</accession>
<dbReference type="Gene3D" id="3.40.190.10">
    <property type="entry name" value="Periplasmic binding protein-like II"/>
    <property type="match status" value="2"/>
</dbReference>
<dbReference type="Gene3D" id="1.10.10.10">
    <property type="entry name" value="Winged helix-like DNA-binding domain superfamily/Winged helix DNA-binding domain"/>
    <property type="match status" value="1"/>
</dbReference>
<dbReference type="GO" id="GO:0003700">
    <property type="term" value="F:DNA-binding transcription factor activity"/>
    <property type="evidence" value="ECO:0007669"/>
    <property type="project" value="InterPro"/>
</dbReference>
<dbReference type="STRING" id="1560345.AWL63_18605"/>
<dbReference type="InterPro" id="IPR005119">
    <property type="entry name" value="LysR_subst-bd"/>
</dbReference>
<dbReference type="InterPro" id="IPR036388">
    <property type="entry name" value="WH-like_DNA-bd_sf"/>
</dbReference>
<dbReference type="InterPro" id="IPR058163">
    <property type="entry name" value="LysR-type_TF_proteobact-type"/>
</dbReference>
<dbReference type="SUPFAM" id="SSF46785">
    <property type="entry name" value="Winged helix' DNA-binding domain"/>
    <property type="match status" value="1"/>
</dbReference>
<proteinExistence type="inferred from homology"/>
<name>A0A1B3ZE01_9SPHN</name>
<dbReference type="Pfam" id="PF03466">
    <property type="entry name" value="LysR_substrate"/>
    <property type="match status" value="1"/>
</dbReference>
<dbReference type="KEGG" id="span:AWL63_18605"/>
<feature type="domain" description="HTH lysR-type" evidence="5">
    <location>
        <begin position="29"/>
        <end position="86"/>
    </location>
</feature>
<dbReference type="Pfam" id="PF00126">
    <property type="entry name" value="HTH_1"/>
    <property type="match status" value="1"/>
</dbReference>
<dbReference type="RefSeq" id="WP_069206183.1">
    <property type="nucleotide sequence ID" value="NZ_CP014168.1"/>
</dbReference>
<dbReference type="InterPro" id="IPR036390">
    <property type="entry name" value="WH_DNA-bd_sf"/>
</dbReference>
<dbReference type="GO" id="GO:0006351">
    <property type="term" value="P:DNA-templated transcription"/>
    <property type="evidence" value="ECO:0007669"/>
    <property type="project" value="TreeGrafter"/>
</dbReference>
<dbReference type="Proteomes" id="UP000094256">
    <property type="component" value="Chromosome"/>
</dbReference>
<sequence length="357" mass="39804">MPKPDGEGKSDASQTRFHDTSFEARASRLDWHDLKLFLDVAEAGSLRAGSVRTGHAINTLRIHLDRIEDLLGAPVARRSPKGLKLTKAGSELLRIGRRMRLLNGNTSNRPTGPRRPATNVRIAVTEGLGTFWLMPRMVEFQKANPDLRLTLNCDMQRVDLDSGDFDLAVQLDNPADDEKLTTLRLGTLHVMPFASETYLRHAGVPQSVDDWPKHKLVWQEADQVASDLLPYFVGTSEPNGLIGITTNNSSAHFRAVSAGAGIGFLPTYARAISKRVRPLDIGVQLRREIYCISPTARARSPAVRKAITWLRNAFCPDIYPWFSDTFLHPNEFQRFFSDAVVVSLFEGFIDNIDDDGV</sequence>
<keyword evidence="4" id="KW-0804">Transcription</keyword>
<dbReference type="PANTHER" id="PTHR30537">
    <property type="entry name" value="HTH-TYPE TRANSCRIPTIONAL REGULATOR"/>
    <property type="match status" value="1"/>
</dbReference>
<reference evidence="6 7" key="1">
    <citation type="submission" date="2016-01" db="EMBL/GenBank/DDBJ databases">
        <title>Complete genome and mega plasmid sequence of Sphingomonas panacis DCY99 elicits systemic resistance in rice to Xanthomonas oryzae.</title>
        <authorList>
            <person name="Kim Y.J."/>
            <person name="Yang D.C."/>
            <person name="Sing P."/>
        </authorList>
    </citation>
    <scope>NUCLEOTIDE SEQUENCE [LARGE SCALE GENOMIC DNA]</scope>
    <source>
        <strain evidence="6 7">DCY99</strain>
    </source>
</reference>
<comment type="similarity">
    <text evidence="1">Belongs to the LysR transcriptional regulatory family.</text>
</comment>
<organism evidence="6 7">
    <name type="scientific">Sphingomonas panacis</name>
    <dbReference type="NCBI Taxonomy" id="1560345"/>
    <lineage>
        <taxon>Bacteria</taxon>
        <taxon>Pseudomonadati</taxon>
        <taxon>Pseudomonadota</taxon>
        <taxon>Alphaproteobacteria</taxon>
        <taxon>Sphingomonadales</taxon>
        <taxon>Sphingomonadaceae</taxon>
        <taxon>Sphingomonas</taxon>
    </lineage>
</organism>
<evidence type="ECO:0000256" key="1">
    <source>
        <dbReference type="ARBA" id="ARBA00009437"/>
    </source>
</evidence>
<evidence type="ECO:0000313" key="7">
    <source>
        <dbReference type="Proteomes" id="UP000094256"/>
    </source>
</evidence>
<gene>
    <name evidence="6" type="ORF">AWL63_18605</name>
</gene>
<evidence type="ECO:0000259" key="5">
    <source>
        <dbReference type="PROSITE" id="PS50931"/>
    </source>
</evidence>
<dbReference type="SUPFAM" id="SSF53850">
    <property type="entry name" value="Periplasmic binding protein-like II"/>
    <property type="match status" value="1"/>
</dbReference>
<evidence type="ECO:0000256" key="3">
    <source>
        <dbReference type="ARBA" id="ARBA00023125"/>
    </source>
</evidence>
<dbReference type="PROSITE" id="PS50931">
    <property type="entry name" value="HTH_LYSR"/>
    <property type="match status" value="1"/>
</dbReference>
<dbReference type="AlphaFoldDB" id="A0A1B3ZE01"/>
<keyword evidence="2" id="KW-0805">Transcription regulation</keyword>
<evidence type="ECO:0000313" key="6">
    <source>
        <dbReference type="EMBL" id="AOH85649.1"/>
    </source>
</evidence>
<keyword evidence="7" id="KW-1185">Reference proteome</keyword>
<evidence type="ECO:0000256" key="2">
    <source>
        <dbReference type="ARBA" id="ARBA00023015"/>
    </source>
</evidence>
<dbReference type="InterPro" id="IPR000847">
    <property type="entry name" value="LysR_HTH_N"/>
</dbReference>
<dbReference type="PANTHER" id="PTHR30537:SF3">
    <property type="entry name" value="TRANSCRIPTIONAL REGULATORY PROTEIN"/>
    <property type="match status" value="1"/>
</dbReference>